<protein>
    <submittedName>
        <fullName evidence="1">DUF6211 family protein</fullName>
    </submittedName>
</protein>
<dbReference type="RefSeq" id="WP_319008340.1">
    <property type="nucleotide sequence ID" value="NZ_JAWJZF010000272.1"/>
</dbReference>
<keyword evidence="2" id="KW-1185">Reference proteome</keyword>
<organism evidence="1 2">
    <name type="scientific">Streptomyces roseolus</name>
    <dbReference type="NCBI Taxonomy" id="67358"/>
    <lineage>
        <taxon>Bacteria</taxon>
        <taxon>Bacillati</taxon>
        <taxon>Actinomycetota</taxon>
        <taxon>Actinomycetes</taxon>
        <taxon>Kitasatosporales</taxon>
        <taxon>Streptomycetaceae</taxon>
        <taxon>Streptomyces</taxon>
    </lineage>
</organism>
<evidence type="ECO:0000313" key="2">
    <source>
        <dbReference type="Proteomes" id="UP001278571"/>
    </source>
</evidence>
<evidence type="ECO:0000313" key="1">
    <source>
        <dbReference type="EMBL" id="MDX2291805.1"/>
    </source>
</evidence>
<gene>
    <name evidence="1" type="ORF">R2363_06425</name>
</gene>
<accession>A0ABU4K305</accession>
<dbReference type="EMBL" id="JAWJZF010000272">
    <property type="protein sequence ID" value="MDX2291805.1"/>
    <property type="molecule type" value="Genomic_DNA"/>
</dbReference>
<proteinExistence type="predicted"/>
<comment type="caution">
    <text evidence="1">The sequence shown here is derived from an EMBL/GenBank/DDBJ whole genome shotgun (WGS) entry which is preliminary data.</text>
</comment>
<dbReference type="Pfam" id="PF19716">
    <property type="entry name" value="DUF6211"/>
    <property type="match status" value="1"/>
</dbReference>
<sequence>MLDDPPGLGPGLPQPYDVVCLRPGNRFGIGPAVPLTVAGFGLTDDVRELHQQEQHPGFWDWAAGASAADVLTIVRYNTHSARSWAPPHPAEETQ</sequence>
<dbReference type="InterPro" id="IPR046183">
    <property type="entry name" value="DUF6211"/>
</dbReference>
<reference evidence="1 2" key="1">
    <citation type="submission" date="2023-10" db="EMBL/GenBank/DDBJ databases">
        <authorList>
            <person name="Wang X.X."/>
        </authorList>
    </citation>
    <scope>NUCLEOTIDE SEQUENCE [LARGE SCALE GENOMIC DNA]</scope>
    <source>
        <strain evidence="1 2">NBRC 12816</strain>
    </source>
</reference>
<name>A0ABU4K305_9ACTN</name>
<dbReference type="Proteomes" id="UP001278571">
    <property type="component" value="Unassembled WGS sequence"/>
</dbReference>